<evidence type="ECO:0000313" key="1">
    <source>
        <dbReference type="EMBL" id="CAJ1929296.1"/>
    </source>
</evidence>
<gene>
    <name evidence="1" type="ORF">CYCCA115_LOCUS1649</name>
</gene>
<dbReference type="CDD" id="cd09272">
    <property type="entry name" value="RNase_HI_RT_Ty1"/>
    <property type="match status" value="1"/>
</dbReference>
<evidence type="ECO:0000313" key="2">
    <source>
        <dbReference type="Proteomes" id="UP001295423"/>
    </source>
</evidence>
<reference evidence="1" key="1">
    <citation type="submission" date="2023-08" db="EMBL/GenBank/DDBJ databases">
        <authorList>
            <person name="Audoor S."/>
            <person name="Bilcke G."/>
        </authorList>
    </citation>
    <scope>NUCLEOTIDE SEQUENCE</scope>
</reference>
<dbReference type="PANTHER" id="PTHR11439">
    <property type="entry name" value="GAG-POL-RELATED RETROTRANSPOSON"/>
    <property type="match status" value="1"/>
</dbReference>
<organism evidence="1 2">
    <name type="scientific">Cylindrotheca closterium</name>
    <dbReference type="NCBI Taxonomy" id="2856"/>
    <lineage>
        <taxon>Eukaryota</taxon>
        <taxon>Sar</taxon>
        <taxon>Stramenopiles</taxon>
        <taxon>Ochrophyta</taxon>
        <taxon>Bacillariophyta</taxon>
        <taxon>Bacillariophyceae</taxon>
        <taxon>Bacillariophycidae</taxon>
        <taxon>Bacillariales</taxon>
        <taxon>Bacillariaceae</taxon>
        <taxon>Cylindrotheca</taxon>
    </lineage>
</organism>
<proteinExistence type="predicted"/>
<comment type="caution">
    <text evidence="1">The sequence shown here is derived from an EMBL/GenBank/DDBJ whole genome shotgun (WGS) entry which is preliminary data.</text>
</comment>
<dbReference type="PANTHER" id="PTHR11439:SF467">
    <property type="entry name" value="INTEGRASE CATALYTIC DOMAIN-CONTAINING PROTEIN"/>
    <property type="match status" value="1"/>
</dbReference>
<sequence length="315" mass="36170">MDPKVNDKFAKRLNMRYGLIKACTIVRGKIHRYLGMTLDFSVKRKLKIRMDDYVKNMLEDFPIKFNKDSKQETPAGNDLLEAGKGKLLNAAYRQIFHATVARGLYVSKRAGLDIHPTITILALRVREPTESDWKKCVRMMRYLFCTLLYHLTLSAESLRVMKWMIDASFAVHPDFKSHTDGTLSFGGGAAQVMSKKQKLNSRSSTEAELIAVDNVVTMILWTKLFMGWQGFLIEKNILYQDNKSAILLEENGRKSAGKRSRAIIIRYFFITDQVEKGNVKTKYCPTDNMIVDFMTKPLQGEKFCKFRDLILGPQD</sequence>
<dbReference type="EMBL" id="CAKOGP040000076">
    <property type="protein sequence ID" value="CAJ1929296.1"/>
    <property type="molecule type" value="Genomic_DNA"/>
</dbReference>
<accession>A0AAD2CMQ7</accession>
<evidence type="ECO:0008006" key="3">
    <source>
        <dbReference type="Google" id="ProtNLM"/>
    </source>
</evidence>
<dbReference type="AlphaFoldDB" id="A0AAD2CMQ7"/>
<protein>
    <recommendedName>
        <fullName evidence="3">Reverse transcriptase Ty1/copia-type domain-containing protein</fullName>
    </recommendedName>
</protein>
<name>A0AAD2CMQ7_9STRA</name>
<dbReference type="Proteomes" id="UP001295423">
    <property type="component" value="Unassembled WGS sequence"/>
</dbReference>
<keyword evidence="2" id="KW-1185">Reference proteome</keyword>